<dbReference type="InterPro" id="IPR003458">
    <property type="entry name" value="Phage_T4_Gp38_tail_assem"/>
</dbReference>
<proteinExistence type="predicted"/>
<dbReference type="PANTHER" id="PTHR34413">
    <property type="entry name" value="PROPHAGE TAIL FIBER ASSEMBLY PROTEIN HOMOLOG TFAE-RELATED-RELATED"/>
    <property type="match status" value="1"/>
</dbReference>
<name>D3V999_XENNA</name>
<accession>D3V999</accession>
<organism evidence="1 2">
    <name type="scientific">Xenorhabdus nematophila (strain ATCC 19061 / DSM 3370 / CCUG 14189 / LMG 1036 / NCIMB 9965 / AN6)</name>
    <dbReference type="NCBI Taxonomy" id="406817"/>
    <lineage>
        <taxon>Bacteria</taxon>
        <taxon>Pseudomonadati</taxon>
        <taxon>Pseudomonadota</taxon>
        <taxon>Gammaproteobacteria</taxon>
        <taxon>Enterobacterales</taxon>
        <taxon>Morganellaceae</taxon>
        <taxon>Xenorhabdus</taxon>
    </lineage>
</organism>
<evidence type="ECO:0000313" key="2">
    <source>
        <dbReference type="Proteomes" id="UP000008075"/>
    </source>
</evidence>
<dbReference type="Proteomes" id="UP000008075">
    <property type="component" value="Chromosome"/>
</dbReference>
<dbReference type="InterPro" id="IPR051220">
    <property type="entry name" value="TFA_Chaperone"/>
</dbReference>
<gene>
    <name evidence="1" type="ordered locus">XNC1_3402</name>
</gene>
<reference evidence="1 2" key="1">
    <citation type="journal article" date="2011" name="PLoS ONE">
        <title>The entomopathogenic bacterial endosymbionts xenorhabdus and photorhabdus: convergent lifestyles from divergent genomes.</title>
        <authorList>
            <person name="Chaston J.M."/>
            <person name="Suen G."/>
            <person name="Tucker S.L."/>
            <person name="Andersen A.W."/>
            <person name="Bhasin A."/>
            <person name="Bode E."/>
            <person name="Bode H.B."/>
            <person name="Brachmann A.O."/>
            <person name="Cowles C.E."/>
            <person name="Cowles K.N."/>
            <person name="Darby C."/>
            <person name="de Leon L."/>
            <person name="Drace K."/>
            <person name="Du Z."/>
            <person name="Givaudan A."/>
            <person name="Herbert Tran E.E."/>
            <person name="Jewell K.A."/>
            <person name="Knack J.J."/>
            <person name="Krasomil-Osterfeld K.C."/>
            <person name="Kukor R."/>
            <person name="Lanois A."/>
            <person name="Latreille P."/>
            <person name="Leimgruber N.K."/>
            <person name="Lipke C.M."/>
            <person name="Liu R."/>
            <person name="Lu X."/>
            <person name="Martens E.C."/>
            <person name="Marri P.R."/>
            <person name="Medigue C."/>
            <person name="Menard M.L."/>
            <person name="Miller N.M."/>
            <person name="Morales-Soto N."/>
            <person name="Norton S."/>
            <person name="Ogier J.C."/>
            <person name="Orchard S.S."/>
            <person name="Park D."/>
            <person name="Park Y."/>
            <person name="Qurollo B.A."/>
            <person name="Sugar D.R."/>
            <person name="Richards G.R."/>
            <person name="Rouy Z."/>
            <person name="Slominski B."/>
            <person name="Slominski K."/>
            <person name="Snyder H."/>
            <person name="Tjaden B.C."/>
            <person name="van der Hoeven R."/>
            <person name="Welch R.D."/>
            <person name="Wheeler C."/>
            <person name="Xiang B."/>
            <person name="Barbazuk B."/>
            <person name="Gaudriault S."/>
            <person name="Goodner B."/>
            <person name="Slater S.C."/>
            <person name="Forst S."/>
            <person name="Goldman B.S."/>
            <person name="Goodrich-Blair H."/>
        </authorList>
    </citation>
    <scope>NUCLEOTIDE SEQUENCE [LARGE SCALE GENOMIC DNA]</scope>
    <source>
        <strain evidence="2">ATCC 19061 / DSM 3370 / CCUG 14189 / LMG 1036 / NCIMB 9965 / AN6</strain>
    </source>
</reference>
<dbReference type="GeneID" id="94019016"/>
<sequence>MLLGDLHQGDFLSAHRLCSTYPEVNSTDRQDYHANTDNYYEKIDIKPGLTPITEANAMAIANPPPTLEQLQQQGEREKQYRMSQASSAITPLQYAVDLNMATDTEKAALTTWKRYCVLLNRVDCSTAPDIAWPEQPIRPLFIW</sequence>
<dbReference type="eggNOG" id="ENOG50338TZ">
    <property type="taxonomic scope" value="Bacteria"/>
</dbReference>
<dbReference type="Pfam" id="PF02413">
    <property type="entry name" value="Caudo_TAP"/>
    <property type="match status" value="1"/>
</dbReference>
<protein>
    <recommendedName>
        <fullName evidence="3">Tail fiber assembly protein</fullName>
    </recommendedName>
</protein>
<keyword evidence="2" id="KW-1185">Reference proteome</keyword>
<dbReference type="EMBL" id="FN667742">
    <property type="protein sequence ID" value="CBJ91449.1"/>
    <property type="molecule type" value="Genomic_DNA"/>
</dbReference>
<dbReference type="AlphaFoldDB" id="D3V999"/>
<evidence type="ECO:0000313" key="1">
    <source>
        <dbReference type="EMBL" id="CBJ91449.1"/>
    </source>
</evidence>
<evidence type="ECO:0008006" key="3">
    <source>
        <dbReference type="Google" id="ProtNLM"/>
    </source>
</evidence>
<dbReference type="RefSeq" id="WP_013185027.1">
    <property type="nucleotide sequence ID" value="NC_014228.1"/>
</dbReference>
<dbReference type="STRING" id="406817.XNC1_3402"/>
<dbReference type="KEGG" id="xne:XNC1_3402"/>
<dbReference type="PANTHER" id="PTHR34413:SF2">
    <property type="entry name" value="PROPHAGE TAIL FIBER ASSEMBLY PROTEIN HOMOLOG TFAE-RELATED"/>
    <property type="match status" value="1"/>
</dbReference>
<dbReference type="HOGENOM" id="CLU_1805445_0_0_6"/>